<evidence type="ECO:0000256" key="1">
    <source>
        <dbReference type="SAM" id="SignalP"/>
    </source>
</evidence>
<proteinExistence type="predicted"/>
<reference evidence="3 4" key="1">
    <citation type="submission" date="2017-03" db="EMBL/GenBank/DDBJ databases">
        <authorList>
            <person name="Afonso C.L."/>
            <person name="Miller P.J."/>
            <person name="Scott M.A."/>
            <person name="Spackman E."/>
            <person name="Goraichik I."/>
            <person name="Dimitrov K.M."/>
            <person name="Suarez D.L."/>
            <person name="Swayne D.E."/>
        </authorList>
    </citation>
    <scope>NUCLEOTIDE SEQUENCE [LARGE SCALE GENOMIC DNA]</scope>
    <source>
        <strain evidence="3 4">CECT 8110</strain>
    </source>
</reference>
<dbReference type="PANTHER" id="PTHR31528:SF3">
    <property type="entry name" value="THIAMINE BIOSYNTHESIS PROTEIN HI_0357-RELATED"/>
    <property type="match status" value="1"/>
</dbReference>
<evidence type="ECO:0000259" key="2">
    <source>
        <dbReference type="Pfam" id="PF09084"/>
    </source>
</evidence>
<evidence type="ECO:0000313" key="3">
    <source>
        <dbReference type="EMBL" id="SLN13492.1"/>
    </source>
</evidence>
<dbReference type="PANTHER" id="PTHR31528">
    <property type="entry name" value="4-AMINO-5-HYDROXYMETHYL-2-METHYLPYRIMIDINE PHOSPHATE SYNTHASE THI11-RELATED"/>
    <property type="match status" value="1"/>
</dbReference>
<keyword evidence="1" id="KW-0732">Signal</keyword>
<dbReference type="SUPFAM" id="SSF53850">
    <property type="entry name" value="Periplasmic binding protein-like II"/>
    <property type="match status" value="1"/>
</dbReference>
<feature type="signal peptide" evidence="1">
    <location>
        <begin position="1"/>
        <end position="19"/>
    </location>
</feature>
<dbReference type="InterPro" id="IPR015168">
    <property type="entry name" value="SsuA/THI5"/>
</dbReference>
<name>A0A1X6Y8W2_9RHOB</name>
<dbReference type="Pfam" id="PF09084">
    <property type="entry name" value="NMT1"/>
    <property type="match status" value="1"/>
</dbReference>
<dbReference type="Gene3D" id="3.40.190.10">
    <property type="entry name" value="Periplasmic binding protein-like II"/>
    <property type="match status" value="2"/>
</dbReference>
<dbReference type="Proteomes" id="UP000193207">
    <property type="component" value="Unassembled WGS sequence"/>
</dbReference>
<dbReference type="AlphaFoldDB" id="A0A1X6Y8W2"/>
<protein>
    <submittedName>
        <fullName evidence="3">Putative thiamine biosynthesis protein</fullName>
    </submittedName>
</protein>
<dbReference type="OrthoDB" id="5348911at2"/>
<organism evidence="3 4">
    <name type="scientific">Roseovarius halotolerans</name>
    <dbReference type="NCBI Taxonomy" id="505353"/>
    <lineage>
        <taxon>Bacteria</taxon>
        <taxon>Pseudomonadati</taxon>
        <taxon>Pseudomonadota</taxon>
        <taxon>Alphaproteobacteria</taxon>
        <taxon>Rhodobacterales</taxon>
        <taxon>Roseobacteraceae</taxon>
        <taxon>Roseovarius</taxon>
    </lineage>
</organism>
<evidence type="ECO:0000313" key="4">
    <source>
        <dbReference type="Proteomes" id="UP000193207"/>
    </source>
</evidence>
<feature type="chain" id="PRO_5012259420" evidence="1">
    <location>
        <begin position="20"/>
        <end position="312"/>
    </location>
</feature>
<feature type="domain" description="SsuA/THI5-like" evidence="2">
    <location>
        <begin position="32"/>
        <end position="243"/>
    </location>
</feature>
<dbReference type="EMBL" id="FWFU01000001">
    <property type="protein sequence ID" value="SLN13492.1"/>
    <property type="molecule type" value="Genomic_DNA"/>
</dbReference>
<dbReference type="InterPro" id="IPR027939">
    <property type="entry name" value="NMT1/THI5"/>
</dbReference>
<accession>A0A1X6Y8W2</accession>
<sequence length="312" mass="33703">MTRLAALAAAMFIAAPALAQDRMTLVLDWFVNPNHGPVIVAQEQGYFADENLDVEVIAPADPAAPPKMAAAGKADLAISYQPQLHLQVAEGLPLKRVGTLVASPLNCLLVLEDGPIKSVSDLKSRKVGFSVAGVEEALLGAILSDAGLALDDVDLVNVNWSLSPSLMSGQVDAVLGAYRNFELNQMKIEGVEGRCMFLEEMGVPSYDELIYVANPETADMALIQRFLRATERATQFIVNHPQESWEIFSATSADLQDDLNEMAWADTIPRFALRPSALDHGRYRAFSTFLQQAGLIDAAQPVETLAIDPAAQ</sequence>
<gene>
    <name evidence="3" type="ORF">ROH8110_00246</name>
</gene>
<dbReference type="RefSeq" id="WP_085815972.1">
    <property type="nucleotide sequence ID" value="NZ_FWFU01000001.1"/>
</dbReference>
<dbReference type="GO" id="GO:0009228">
    <property type="term" value="P:thiamine biosynthetic process"/>
    <property type="evidence" value="ECO:0007669"/>
    <property type="project" value="InterPro"/>
</dbReference>
<keyword evidence="4" id="KW-1185">Reference proteome</keyword>